<dbReference type="InParanoid" id="G3I576"/>
<reference evidence="2" key="1">
    <citation type="journal article" date="2011" name="Nat. Biotechnol.">
        <title>The genomic sequence of the Chinese hamster ovary (CHO)-K1 cell line.</title>
        <authorList>
            <person name="Xu X."/>
            <person name="Nagarajan H."/>
            <person name="Lewis N.E."/>
            <person name="Pan S."/>
            <person name="Cai Z."/>
            <person name="Liu X."/>
            <person name="Chen W."/>
            <person name="Xie M."/>
            <person name="Wang W."/>
            <person name="Hammond S."/>
            <person name="Andersen M.R."/>
            <person name="Neff N."/>
            <person name="Passarelli B."/>
            <person name="Koh W."/>
            <person name="Fan H.C."/>
            <person name="Wang J."/>
            <person name="Gui Y."/>
            <person name="Lee K.H."/>
            <person name="Betenbaugh M.J."/>
            <person name="Quake S.R."/>
            <person name="Famili I."/>
            <person name="Palsson B.O."/>
            <person name="Wang J."/>
        </authorList>
    </citation>
    <scope>NUCLEOTIDE SEQUENCE [LARGE SCALE GENOMIC DNA]</scope>
    <source>
        <strain evidence="2">CHO K1 cell line</strain>
    </source>
</reference>
<proteinExistence type="predicted"/>
<protein>
    <submittedName>
        <fullName evidence="1">Uncharacterized protein</fullName>
    </submittedName>
</protein>
<evidence type="ECO:0000313" key="1">
    <source>
        <dbReference type="EMBL" id="EGW09528.1"/>
    </source>
</evidence>
<organism evidence="1 2">
    <name type="scientific">Cricetulus griseus</name>
    <name type="common">Chinese hamster</name>
    <name type="synonym">Cricetulus barabensis griseus</name>
    <dbReference type="NCBI Taxonomy" id="10029"/>
    <lineage>
        <taxon>Eukaryota</taxon>
        <taxon>Metazoa</taxon>
        <taxon>Chordata</taxon>
        <taxon>Craniata</taxon>
        <taxon>Vertebrata</taxon>
        <taxon>Euteleostomi</taxon>
        <taxon>Mammalia</taxon>
        <taxon>Eutheria</taxon>
        <taxon>Euarchontoglires</taxon>
        <taxon>Glires</taxon>
        <taxon>Rodentia</taxon>
        <taxon>Myomorpha</taxon>
        <taxon>Muroidea</taxon>
        <taxon>Cricetidae</taxon>
        <taxon>Cricetinae</taxon>
        <taxon>Cricetulus</taxon>
    </lineage>
</organism>
<dbReference type="AlphaFoldDB" id="G3I576"/>
<sequence length="56" mass="6067">MALACEHIGTLTTHHCNIITKIKAVSTGESRKQRAKTKNTLAHTCCQACSPLESTQ</sequence>
<dbReference type="EMBL" id="JH001286">
    <property type="protein sequence ID" value="EGW09528.1"/>
    <property type="molecule type" value="Genomic_DNA"/>
</dbReference>
<name>G3I576_CRIGR</name>
<evidence type="ECO:0000313" key="2">
    <source>
        <dbReference type="Proteomes" id="UP000001075"/>
    </source>
</evidence>
<dbReference type="Proteomes" id="UP000001075">
    <property type="component" value="Unassembled WGS sequence"/>
</dbReference>
<gene>
    <name evidence="1" type="ORF">I79_018620</name>
</gene>
<accession>G3I576</accession>